<dbReference type="SUPFAM" id="SSF48726">
    <property type="entry name" value="Immunoglobulin"/>
    <property type="match status" value="1"/>
</dbReference>
<dbReference type="SMART" id="SM00409">
    <property type="entry name" value="IG"/>
    <property type="match status" value="1"/>
</dbReference>
<evidence type="ECO:0000256" key="1">
    <source>
        <dbReference type="SAM" id="SignalP"/>
    </source>
</evidence>
<reference evidence="3" key="2">
    <citation type="submission" date="2020-11" db="EMBL/GenBank/DDBJ databases">
        <authorList>
            <person name="McCartney M.A."/>
            <person name="Auch B."/>
            <person name="Kono T."/>
            <person name="Mallez S."/>
            <person name="Becker A."/>
            <person name="Gohl D.M."/>
            <person name="Silverstein K.A.T."/>
            <person name="Koren S."/>
            <person name="Bechman K.B."/>
            <person name="Herman A."/>
            <person name="Abrahante J.E."/>
            <person name="Garbe J."/>
        </authorList>
    </citation>
    <scope>NUCLEOTIDE SEQUENCE</scope>
    <source>
        <strain evidence="3">Duluth1</strain>
        <tissue evidence="3">Whole animal</tissue>
    </source>
</reference>
<protein>
    <recommendedName>
        <fullName evidence="2">Ig-like domain-containing protein</fullName>
    </recommendedName>
</protein>
<evidence type="ECO:0000313" key="3">
    <source>
        <dbReference type="EMBL" id="KAH3850742.1"/>
    </source>
</evidence>
<dbReference type="InterPro" id="IPR007110">
    <property type="entry name" value="Ig-like_dom"/>
</dbReference>
<feature type="domain" description="Ig-like" evidence="2">
    <location>
        <begin position="20"/>
        <end position="130"/>
    </location>
</feature>
<gene>
    <name evidence="3" type="ORF">DPMN_093215</name>
</gene>
<dbReference type="Gene3D" id="2.60.40.10">
    <property type="entry name" value="Immunoglobulins"/>
    <property type="match status" value="1"/>
</dbReference>
<comment type="caution">
    <text evidence="3">The sequence shown here is derived from an EMBL/GenBank/DDBJ whole genome shotgun (WGS) entry which is preliminary data.</text>
</comment>
<dbReference type="InterPro" id="IPR003598">
    <property type="entry name" value="Ig_sub2"/>
</dbReference>
<feature type="chain" id="PRO_5038366506" description="Ig-like domain-containing protein" evidence="1">
    <location>
        <begin position="21"/>
        <end position="405"/>
    </location>
</feature>
<evidence type="ECO:0000313" key="4">
    <source>
        <dbReference type="Proteomes" id="UP000828390"/>
    </source>
</evidence>
<dbReference type="PROSITE" id="PS50835">
    <property type="entry name" value="IG_LIKE"/>
    <property type="match status" value="1"/>
</dbReference>
<sequence length="405" mass="44710">MDHRLLTLVLLGSFIANVQSQVSFEISKDTTSRSFTDITLNCSAKGTVSGNISWTHFSNDTITRLTRLTEGSSLVSSAPSSKYGINASKSSDTWVSDLTIKNLTFSDRGMYMCSIGEPTNDNASKALELQVVFPLTKVTFNLINSKRQTYNNATAPDYKIAPGTHNFSCYAHGSYPAAVMSLNTTSRHITIIENSTRNLYEAIGMATPMYTSYVEGRFSVGVSETAHSLVCSAASLGEVYPTLNAILRLNIVMPNITCEPVRPEHKVGEANVTLSCRIWSDMEVNCHDVSWSVKRQALEELVRANTDIQHSALGRLASKCMETNRTSVHTTLELGQLNEASFAWNYSVLYAGEMFSMQNPMWFRKRTVEISTAVPPKSNAFLGYNNVILVFVGSLSAFLICDLRF</sequence>
<name>A0A9D4R1N1_DREPO</name>
<organism evidence="3 4">
    <name type="scientific">Dreissena polymorpha</name>
    <name type="common">Zebra mussel</name>
    <name type="synonym">Mytilus polymorpha</name>
    <dbReference type="NCBI Taxonomy" id="45954"/>
    <lineage>
        <taxon>Eukaryota</taxon>
        <taxon>Metazoa</taxon>
        <taxon>Spiralia</taxon>
        <taxon>Lophotrochozoa</taxon>
        <taxon>Mollusca</taxon>
        <taxon>Bivalvia</taxon>
        <taxon>Autobranchia</taxon>
        <taxon>Heteroconchia</taxon>
        <taxon>Euheterodonta</taxon>
        <taxon>Imparidentia</taxon>
        <taxon>Neoheterodontei</taxon>
        <taxon>Myida</taxon>
        <taxon>Dreissenoidea</taxon>
        <taxon>Dreissenidae</taxon>
        <taxon>Dreissena</taxon>
    </lineage>
</organism>
<dbReference type="InterPro" id="IPR003599">
    <property type="entry name" value="Ig_sub"/>
</dbReference>
<dbReference type="EMBL" id="JAIWYP010000003">
    <property type="protein sequence ID" value="KAH3850742.1"/>
    <property type="molecule type" value="Genomic_DNA"/>
</dbReference>
<proteinExistence type="predicted"/>
<dbReference type="InterPro" id="IPR036179">
    <property type="entry name" value="Ig-like_dom_sf"/>
</dbReference>
<dbReference type="Proteomes" id="UP000828390">
    <property type="component" value="Unassembled WGS sequence"/>
</dbReference>
<dbReference type="SMART" id="SM00408">
    <property type="entry name" value="IGc2"/>
    <property type="match status" value="1"/>
</dbReference>
<keyword evidence="4" id="KW-1185">Reference proteome</keyword>
<reference evidence="3" key="1">
    <citation type="journal article" date="2019" name="bioRxiv">
        <title>The Genome of the Zebra Mussel, Dreissena polymorpha: A Resource for Invasive Species Research.</title>
        <authorList>
            <person name="McCartney M.A."/>
            <person name="Auch B."/>
            <person name="Kono T."/>
            <person name="Mallez S."/>
            <person name="Zhang Y."/>
            <person name="Obille A."/>
            <person name="Becker A."/>
            <person name="Abrahante J.E."/>
            <person name="Garbe J."/>
            <person name="Badalamenti J.P."/>
            <person name="Herman A."/>
            <person name="Mangelson H."/>
            <person name="Liachko I."/>
            <person name="Sullivan S."/>
            <person name="Sone E.D."/>
            <person name="Koren S."/>
            <person name="Silverstein K.A.T."/>
            <person name="Beckman K.B."/>
            <person name="Gohl D.M."/>
        </authorList>
    </citation>
    <scope>NUCLEOTIDE SEQUENCE</scope>
    <source>
        <strain evidence="3">Duluth1</strain>
        <tissue evidence="3">Whole animal</tissue>
    </source>
</reference>
<evidence type="ECO:0000259" key="2">
    <source>
        <dbReference type="PROSITE" id="PS50835"/>
    </source>
</evidence>
<feature type="signal peptide" evidence="1">
    <location>
        <begin position="1"/>
        <end position="20"/>
    </location>
</feature>
<keyword evidence="1" id="KW-0732">Signal</keyword>
<dbReference type="InterPro" id="IPR013783">
    <property type="entry name" value="Ig-like_fold"/>
</dbReference>
<dbReference type="AlphaFoldDB" id="A0A9D4R1N1"/>
<accession>A0A9D4R1N1</accession>